<organism evidence="1 2">
    <name type="scientific">Gracilariopsis chorda</name>
    <dbReference type="NCBI Taxonomy" id="448386"/>
    <lineage>
        <taxon>Eukaryota</taxon>
        <taxon>Rhodophyta</taxon>
        <taxon>Florideophyceae</taxon>
        <taxon>Rhodymeniophycidae</taxon>
        <taxon>Gracilariales</taxon>
        <taxon>Gracilariaceae</taxon>
        <taxon>Gracilariopsis</taxon>
    </lineage>
</organism>
<dbReference type="EMBL" id="NBIV01000208">
    <property type="protein sequence ID" value="PXF41588.1"/>
    <property type="molecule type" value="Genomic_DNA"/>
</dbReference>
<protein>
    <submittedName>
        <fullName evidence="1">Uncharacterized protein</fullName>
    </submittedName>
</protein>
<dbReference type="Proteomes" id="UP000247409">
    <property type="component" value="Unassembled WGS sequence"/>
</dbReference>
<evidence type="ECO:0000313" key="1">
    <source>
        <dbReference type="EMBL" id="PXF41588.1"/>
    </source>
</evidence>
<name>A0A2V3IHS4_9FLOR</name>
<comment type="caution">
    <text evidence="1">The sequence shown here is derived from an EMBL/GenBank/DDBJ whole genome shotgun (WGS) entry which is preliminary data.</text>
</comment>
<accession>A0A2V3IHS4</accession>
<sequence>MIVSDEDGCERAEKALCRRTGEWDMDDQRFYAQLRKERRIPGNVKDPRREVGPSVAINAFMLVWRRGMDVNQRIWSTEMCRPTRIVGRVEISVPCVQISGDEMCDELVKLLEDGYLENAVM</sequence>
<proteinExistence type="predicted"/>
<dbReference type="AlphaFoldDB" id="A0A2V3IHS4"/>
<keyword evidence="2" id="KW-1185">Reference proteome</keyword>
<evidence type="ECO:0000313" key="2">
    <source>
        <dbReference type="Proteomes" id="UP000247409"/>
    </source>
</evidence>
<gene>
    <name evidence="1" type="ORF">BWQ96_08702</name>
</gene>
<reference evidence="1 2" key="1">
    <citation type="journal article" date="2018" name="Mol. Biol. Evol.">
        <title>Analysis of the draft genome of the red seaweed Gracilariopsis chorda provides insights into genome size evolution in Rhodophyta.</title>
        <authorList>
            <person name="Lee J."/>
            <person name="Yang E.C."/>
            <person name="Graf L."/>
            <person name="Yang J.H."/>
            <person name="Qiu H."/>
            <person name="Zel Zion U."/>
            <person name="Chan C.X."/>
            <person name="Stephens T.G."/>
            <person name="Weber A.P.M."/>
            <person name="Boo G.H."/>
            <person name="Boo S.M."/>
            <person name="Kim K.M."/>
            <person name="Shin Y."/>
            <person name="Jung M."/>
            <person name="Lee S.J."/>
            <person name="Yim H.S."/>
            <person name="Lee J.H."/>
            <person name="Bhattacharya D."/>
            <person name="Yoon H.S."/>
        </authorList>
    </citation>
    <scope>NUCLEOTIDE SEQUENCE [LARGE SCALE GENOMIC DNA]</scope>
    <source>
        <strain evidence="1 2">SKKU-2015</strain>
        <tissue evidence="1">Whole body</tissue>
    </source>
</reference>